<organism evidence="1 2">
    <name type="scientific">Lepraria neglecta</name>
    <dbReference type="NCBI Taxonomy" id="209136"/>
    <lineage>
        <taxon>Eukaryota</taxon>
        <taxon>Fungi</taxon>
        <taxon>Dikarya</taxon>
        <taxon>Ascomycota</taxon>
        <taxon>Pezizomycotina</taxon>
        <taxon>Lecanoromycetes</taxon>
        <taxon>OSLEUM clade</taxon>
        <taxon>Lecanoromycetidae</taxon>
        <taxon>Lecanorales</taxon>
        <taxon>Lecanorineae</taxon>
        <taxon>Stereocaulaceae</taxon>
        <taxon>Lepraria</taxon>
    </lineage>
</organism>
<dbReference type="EMBL" id="JASNWA010000007">
    <property type="protein sequence ID" value="KAK3173299.1"/>
    <property type="molecule type" value="Genomic_DNA"/>
</dbReference>
<dbReference type="AlphaFoldDB" id="A0AAD9Z8C0"/>
<protein>
    <submittedName>
        <fullName evidence="1">Uncharacterized protein</fullName>
    </submittedName>
</protein>
<reference evidence="1" key="1">
    <citation type="submission" date="2022-11" db="EMBL/GenBank/DDBJ databases">
        <title>Chromosomal genome sequence assembly and mating type (MAT) locus characterization of the leprose asexual lichenized fungus Lepraria neglecta (Nyl.) Erichsen.</title>
        <authorList>
            <person name="Allen J.L."/>
            <person name="Pfeffer B."/>
        </authorList>
    </citation>
    <scope>NUCLEOTIDE SEQUENCE</scope>
    <source>
        <strain evidence="1">Allen 5258</strain>
    </source>
</reference>
<name>A0AAD9Z8C0_9LECA</name>
<keyword evidence="2" id="KW-1185">Reference proteome</keyword>
<dbReference type="Proteomes" id="UP001276659">
    <property type="component" value="Unassembled WGS sequence"/>
</dbReference>
<evidence type="ECO:0000313" key="2">
    <source>
        <dbReference type="Proteomes" id="UP001276659"/>
    </source>
</evidence>
<proteinExistence type="predicted"/>
<gene>
    <name evidence="1" type="ORF">OEA41_006628</name>
</gene>
<sequence length="98" mass="10502">MTPPLLPLSFVGDGDGDVDVDDNEFEEEDADEVELGVVARELGEVSRGMDETAVFGDDDMLDEDELGEGVIDENVLDSWDVFEFGVALLLLAEPPAAG</sequence>
<comment type="caution">
    <text evidence="1">The sequence shown here is derived from an EMBL/GenBank/DDBJ whole genome shotgun (WGS) entry which is preliminary data.</text>
</comment>
<evidence type="ECO:0000313" key="1">
    <source>
        <dbReference type="EMBL" id="KAK3173299.1"/>
    </source>
</evidence>
<accession>A0AAD9Z8C0</accession>